<dbReference type="PANTHER" id="PTHR30055">
    <property type="entry name" value="HTH-TYPE TRANSCRIPTIONAL REGULATOR RUTR"/>
    <property type="match status" value="1"/>
</dbReference>
<proteinExistence type="predicted"/>
<dbReference type="PROSITE" id="PS01081">
    <property type="entry name" value="HTH_TETR_1"/>
    <property type="match status" value="1"/>
</dbReference>
<dbReference type="InterPro" id="IPR023772">
    <property type="entry name" value="DNA-bd_HTH_TetR-type_CS"/>
</dbReference>
<feature type="DNA-binding region" description="H-T-H motif" evidence="2">
    <location>
        <begin position="38"/>
        <end position="57"/>
    </location>
</feature>
<dbReference type="SUPFAM" id="SSF46689">
    <property type="entry name" value="Homeodomain-like"/>
    <property type="match status" value="1"/>
</dbReference>
<dbReference type="InterPro" id="IPR001647">
    <property type="entry name" value="HTH_TetR"/>
</dbReference>
<dbReference type="PROSITE" id="PS50977">
    <property type="entry name" value="HTH_TETR_2"/>
    <property type="match status" value="1"/>
</dbReference>
<dbReference type="Proteomes" id="UP001235547">
    <property type="component" value="Chromosome 2"/>
</dbReference>
<dbReference type="PANTHER" id="PTHR30055:SF181">
    <property type="entry name" value="BLR6905 PROTEIN"/>
    <property type="match status" value="1"/>
</dbReference>
<evidence type="ECO:0000259" key="3">
    <source>
        <dbReference type="PROSITE" id="PS50977"/>
    </source>
</evidence>
<dbReference type="RefSeq" id="WP_280730704.1">
    <property type="nucleotide sequence ID" value="NZ_CP120367.1"/>
</dbReference>
<dbReference type="PRINTS" id="PR00455">
    <property type="entry name" value="HTHTETR"/>
</dbReference>
<reference evidence="4 5" key="1">
    <citation type="submission" date="2023-03" db="EMBL/GenBank/DDBJ databases">
        <authorList>
            <person name="Kaur S."/>
            <person name="Espinosa-Saiz D."/>
            <person name="Velazquez E."/>
            <person name="Menendez E."/>
            <person name="diCenzo G.C."/>
        </authorList>
    </citation>
    <scope>NUCLEOTIDE SEQUENCE [LARGE SCALE GENOMIC DNA]</scope>
    <source>
        <strain evidence="4 5">LMG 27395</strain>
    </source>
</reference>
<evidence type="ECO:0000313" key="5">
    <source>
        <dbReference type="Proteomes" id="UP001235547"/>
    </source>
</evidence>
<evidence type="ECO:0000313" key="4">
    <source>
        <dbReference type="EMBL" id="WEX80003.1"/>
    </source>
</evidence>
<gene>
    <name evidence="4" type="ORF">PYH38_001390</name>
</gene>
<protein>
    <submittedName>
        <fullName evidence="4">TetR/AcrR family transcriptional regulator</fullName>
    </submittedName>
</protein>
<name>A0ABY8CS52_9HYPH</name>
<keyword evidence="1 2" id="KW-0238">DNA-binding</keyword>
<accession>A0ABY8CS52</accession>
<dbReference type="Pfam" id="PF00440">
    <property type="entry name" value="TetR_N"/>
    <property type="match status" value="1"/>
</dbReference>
<organism evidence="4 5">
    <name type="scientific">Sinorhizobium numidicum</name>
    <dbReference type="NCBI Taxonomy" id="680248"/>
    <lineage>
        <taxon>Bacteria</taxon>
        <taxon>Pseudomonadati</taxon>
        <taxon>Pseudomonadota</taxon>
        <taxon>Alphaproteobacteria</taxon>
        <taxon>Hyphomicrobiales</taxon>
        <taxon>Rhizobiaceae</taxon>
        <taxon>Sinorhizobium/Ensifer group</taxon>
        <taxon>Sinorhizobium</taxon>
    </lineage>
</organism>
<evidence type="ECO:0000256" key="2">
    <source>
        <dbReference type="PROSITE-ProRule" id="PRU00335"/>
    </source>
</evidence>
<dbReference type="EMBL" id="CP120370">
    <property type="protein sequence ID" value="WEX80003.1"/>
    <property type="molecule type" value="Genomic_DNA"/>
</dbReference>
<sequence length="244" mass="27364">MENFGKSAFRRRLPVQERRAEILQKAAEYFAKHGFSGSTRELASTLGITQALLYKHFESKNDLIEKTLEMAFGESDGNAPRFDAAVSLEQSLSEFYMQFVARSTETRMRLFIRAGLDGRSWPTRRGNALTRTLFLPVIAALRERASLADLSEQPAMRGERELVMMLHASMVFLGIRRHVYGMPMPDNLDDVVDLYVRTFIQGALPAIRGLHEAGEASLKVNLLAPGPDKPSEAISSGRKRTSKM</sequence>
<evidence type="ECO:0000256" key="1">
    <source>
        <dbReference type="ARBA" id="ARBA00023125"/>
    </source>
</evidence>
<dbReference type="InterPro" id="IPR009057">
    <property type="entry name" value="Homeodomain-like_sf"/>
</dbReference>
<dbReference type="Gene3D" id="1.10.357.10">
    <property type="entry name" value="Tetracycline Repressor, domain 2"/>
    <property type="match status" value="1"/>
</dbReference>
<keyword evidence="5" id="KW-1185">Reference proteome</keyword>
<feature type="domain" description="HTH tetR-type" evidence="3">
    <location>
        <begin position="16"/>
        <end position="75"/>
    </location>
</feature>
<dbReference type="InterPro" id="IPR050109">
    <property type="entry name" value="HTH-type_TetR-like_transc_reg"/>
</dbReference>